<dbReference type="Proteomes" id="UP001352852">
    <property type="component" value="Unassembled WGS sequence"/>
</dbReference>
<gene>
    <name evidence="2" type="ORF">CHARACLAT_020186</name>
</gene>
<organism evidence="2 3">
    <name type="scientific">Characodon lateralis</name>
    <dbReference type="NCBI Taxonomy" id="208331"/>
    <lineage>
        <taxon>Eukaryota</taxon>
        <taxon>Metazoa</taxon>
        <taxon>Chordata</taxon>
        <taxon>Craniata</taxon>
        <taxon>Vertebrata</taxon>
        <taxon>Euteleostomi</taxon>
        <taxon>Actinopterygii</taxon>
        <taxon>Neopterygii</taxon>
        <taxon>Teleostei</taxon>
        <taxon>Neoteleostei</taxon>
        <taxon>Acanthomorphata</taxon>
        <taxon>Ovalentaria</taxon>
        <taxon>Atherinomorphae</taxon>
        <taxon>Cyprinodontiformes</taxon>
        <taxon>Goodeidae</taxon>
        <taxon>Characodon</taxon>
    </lineage>
</organism>
<evidence type="ECO:0000256" key="1">
    <source>
        <dbReference type="SAM" id="MobiDB-lite"/>
    </source>
</evidence>
<feature type="compositionally biased region" description="Basic and acidic residues" evidence="1">
    <location>
        <begin position="1"/>
        <end position="12"/>
    </location>
</feature>
<name>A0ABU7E5D3_9TELE</name>
<protein>
    <submittedName>
        <fullName evidence="2">Uncharacterized protein</fullName>
    </submittedName>
</protein>
<dbReference type="EMBL" id="JAHUTJ010042871">
    <property type="protein sequence ID" value="MED6281325.1"/>
    <property type="molecule type" value="Genomic_DNA"/>
</dbReference>
<reference evidence="2 3" key="1">
    <citation type="submission" date="2021-06" db="EMBL/GenBank/DDBJ databases">
        <authorList>
            <person name="Palmer J.M."/>
        </authorList>
    </citation>
    <scope>NUCLEOTIDE SEQUENCE [LARGE SCALE GENOMIC DNA]</scope>
    <source>
        <strain evidence="2 3">CL_MEX2019</strain>
        <tissue evidence="2">Muscle</tissue>
    </source>
</reference>
<accession>A0ABU7E5D3</accession>
<evidence type="ECO:0000313" key="3">
    <source>
        <dbReference type="Proteomes" id="UP001352852"/>
    </source>
</evidence>
<feature type="region of interest" description="Disordered" evidence="1">
    <location>
        <begin position="1"/>
        <end position="48"/>
    </location>
</feature>
<evidence type="ECO:0000313" key="2">
    <source>
        <dbReference type="EMBL" id="MED6281325.1"/>
    </source>
</evidence>
<feature type="compositionally biased region" description="Polar residues" evidence="1">
    <location>
        <begin position="35"/>
        <end position="48"/>
    </location>
</feature>
<comment type="caution">
    <text evidence="2">The sequence shown here is derived from an EMBL/GenBank/DDBJ whole genome shotgun (WGS) entry which is preliminary data.</text>
</comment>
<keyword evidence="3" id="KW-1185">Reference proteome</keyword>
<proteinExistence type="predicted"/>
<sequence>MEPIKSEMDRHPGLMADWENPESCAEKKQRKIPSCTVTDDQSTSGNWSQTSISQSLQRAEILFKNTFNPSLKWLFHIPSQDEKEENLVVVDNLVSQSSARLQRVQQHLLTVVLQWQLVGGGFIGPLPGQYKALWKLFEQRSLLLFIHEYTRRVHLTAAFITRVNYLLQHQLNKLHLMHTQVRGKQQHEHLNTRILSLVGRLFPTNKLK</sequence>